<evidence type="ECO:0000256" key="2">
    <source>
        <dbReference type="ARBA" id="ARBA00022737"/>
    </source>
</evidence>
<dbReference type="EMBL" id="LBIA02000001">
    <property type="protein sequence ID" value="TKT70558.1"/>
    <property type="molecule type" value="Genomic_DNA"/>
</dbReference>
<name>A0A4U6BNK0_9BRAD</name>
<dbReference type="PANTHER" id="PTHR19857">
    <property type="entry name" value="MITOCHONDRIAL DIVISION PROTEIN 1-RELATED"/>
    <property type="match status" value="1"/>
</dbReference>
<evidence type="ECO:0000313" key="3">
    <source>
        <dbReference type="EMBL" id="TKT70558.1"/>
    </source>
</evidence>
<gene>
    <name evidence="3" type="ORF">YH63_003550</name>
</gene>
<dbReference type="InterPro" id="IPR051179">
    <property type="entry name" value="WD_repeat_multifunction"/>
</dbReference>
<dbReference type="STRING" id="211460.YH63_15350"/>
<sequence length="340" mass="35818">MMTDFNPAPETASIVSVTDRVTNVKLDAPATAVHFLGDVAAFVGAEENVTFATGEGETNVVAVHGGGILCSASDGKRVVMGGDDGKLTSIDAKSNIETLATDAKRRWIDNVALHADGAVAWSAGKTAYVRAPKGEEKSLDVPSTVGGLAFAPKGVRLAVAHYNGVTLWFPNMGAKPEFLEWKGSHLGVTFSADNRFLVTTMHESALHGWRLADSRHMRMTGYPARVRSMSWSAGGKFLATSGSDSVILWPFSSKDGPMGKEPLMLAPLQAKATVVACNPKEEVFAVGYSDGTVLMVRIEDGAEILVRRNAGEPVAALSWNAKGSLLAFAAEDGDAGLLAL</sequence>
<keyword evidence="1" id="KW-0853">WD repeat</keyword>
<dbReference type="OrthoDB" id="9814620at2"/>
<evidence type="ECO:0000256" key="1">
    <source>
        <dbReference type="ARBA" id="ARBA00022574"/>
    </source>
</evidence>
<dbReference type="Pfam" id="PF00400">
    <property type="entry name" value="WD40"/>
    <property type="match status" value="1"/>
</dbReference>
<keyword evidence="4" id="KW-1185">Reference proteome</keyword>
<comment type="caution">
    <text evidence="3">The sequence shown here is derived from an EMBL/GenBank/DDBJ whole genome shotgun (WGS) entry which is preliminary data.</text>
</comment>
<dbReference type="SMART" id="SM00320">
    <property type="entry name" value="WD40"/>
    <property type="match status" value="5"/>
</dbReference>
<keyword evidence="2" id="KW-0677">Repeat</keyword>
<evidence type="ECO:0000313" key="4">
    <source>
        <dbReference type="Proteomes" id="UP000034832"/>
    </source>
</evidence>
<dbReference type="Proteomes" id="UP000034832">
    <property type="component" value="Unassembled WGS sequence"/>
</dbReference>
<accession>A0A4U6BNK0</accession>
<dbReference type="InterPro" id="IPR001680">
    <property type="entry name" value="WD40_rpt"/>
</dbReference>
<protein>
    <submittedName>
        <fullName evidence="3">WD40 repeat domain-containing protein</fullName>
    </submittedName>
</protein>
<dbReference type="Gene3D" id="2.130.10.10">
    <property type="entry name" value="YVTN repeat-like/Quinoprotein amine dehydrogenase"/>
    <property type="match status" value="2"/>
</dbReference>
<organism evidence="3 4">
    <name type="scientific">Afipia massiliensis</name>
    <dbReference type="NCBI Taxonomy" id="211460"/>
    <lineage>
        <taxon>Bacteria</taxon>
        <taxon>Pseudomonadati</taxon>
        <taxon>Pseudomonadota</taxon>
        <taxon>Alphaproteobacteria</taxon>
        <taxon>Hyphomicrobiales</taxon>
        <taxon>Nitrobacteraceae</taxon>
        <taxon>Afipia</taxon>
    </lineage>
</organism>
<reference evidence="3" key="1">
    <citation type="submission" date="2019-04" db="EMBL/GenBank/DDBJ databases">
        <title>Whole genome sequencing of cave bacteria.</title>
        <authorList>
            <person name="Gan H.M."/>
            <person name="Barton H."/>
            <person name="Savka M.A."/>
        </authorList>
    </citation>
    <scope>NUCLEOTIDE SEQUENCE [LARGE SCALE GENOMIC DNA]</scope>
    <source>
        <strain evidence="3">LC387</strain>
    </source>
</reference>
<dbReference type="PANTHER" id="PTHR19857:SF8">
    <property type="entry name" value="ANGIO-ASSOCIATED MIGRATORY CELL PROTEIN"/>
    <property type="match status" value="1"/>
</dbReference>
<dbReference type="InterPro" id="IPR036322">
    <property type="entry name" value="WD40_repeat_dom_sf"/>
</dbReference>
<proteinExistence type="predicted"/>
<dbReference type="InterPro" id="IPR015943">
    <property type="entry name" value="WD40/YVTN_repeat-like_dom_sf"/>
</dbReference>
<dbReference type="AlphaFoldDB" id="A0A4U6BNK0"/>
<dbReference type="SUPFAM" id="SSF50978">
    <property type="entry name" value="WD40 repeat-like"/>
    <property type="match status" value="1"/>
</dbReference>